<dbReference type="InterPro" id="IPR050736">
    <property type="entry name" value="Sensor_HK_Regulatory"/>
</dbReference>
<dbReference type="Gene3D" id="3.30.450.20">
    <property type="entry name" value="PAS domain"/>
    <property type="match status" value="2"/>
</dbReference>
<dbReference type="InterPro" id="IPR003594">
    <property type="entry name" value="HATPase_dom"/>
</dbReference>
<evidence type="ECO:0000259" key="9">
    <source>
        <dbReference type="PROSITE" id="PS50109"/>
    </source>
</evidence>
<dbReference type="GeneID" id="83040191"/>
<dbReference type="Proteomes" id="UP000242792">
    <property type="component" value="Chromosome"/>
</dbReference>
<evidence type="ECO:0000256" key="2">
    <source>
        <dbReference type="ARBA" id="ARBA00012438"/>
    </source>
</evidence>
<evidence type="ECO:0000313" key="10">
    <source>
        <dbReference type="EMBL" id="AQZ98987.1"/>
    </source>
</evidence>
<feature type="compositionally biased region" description="Basic and acidic residues" evidence="7">
    <location>
        <begin position="584"/>
        <end position="595"/>
    </location>
</feature>
<dbReference type="PANTHER" id="PTHR43711:SF26">
    <property type="entry name" value="SENSOR HISTIDINE KINASE RCSC"/>
    <property type="match status" value="1"/>
</dbReference>
<evidence type="ECO:0000256" key="4">
    <source>
        <dbReference type="ARBA" id="ARBA00022679"/>
    </source>
</evidence>
<dbReference type="SUPFAM" id="SSF47384">
    <property type="entry name" value="Homodimeric domain of signal transducing histidine kinase"/>
    <property type="match status" value="1"/>
</dbReference>
<dbReference type="PROSITE" id="PS50109">
    <property type="entry name" value="HIS_KIN"/>
    <property type="match status" value="1"/>
</dbReference>
<feature type="domain" description="Histidine kinase" evidence="9">
    <location>
        <begin position="360"/>
        <end position="578"/>
    </location>
</feature>
<dbReference type="PANTHER" id="PTHR43711">
    <property type="entry name" value="TWO-COMPONENT HISTIDINE KINASE"/>
    <property type="match status" value="1"/>
</dbReference>
<dbReference type="CDD" id="cd12915">
    <property type="entry name" value="PDC2_DGC_like"/>
    <property type="match status" value="1"/>
</dbReference>
<dbReference type="InterPro" id="IPR005467">
    <property type="entry name" value="His_kinase_dom"/>
</dbReference>
<dbReference type="InterPro" id="IPR004358">
    <property type="entry name" value="Sig_transdc_His_kin-like_C"/>
</dbReference>
<dbReference type="Gene3D" id="1.10.287.130">
    <property type="match status" value="1"/>
</dbReference>
<keyword evidence="8" id="KW-0812">Transmembrane</keyword>
<evidence type="ECO:0000256" key="3">
    <source>
        <dbReference type="ARBA" id="ARBA00022553"/>
    </source>
</evidence>
<dbReference type="PRINTS" id="PR00344">
    <property type="entry name" value="BCTRLSENSOR"/>
</dbReference>
<dbReference type="EC" id="2.7.13.3" evidence="2"/>
<feature type="transmembrane region" description="Helical" evidence="8">
    <location>
        <begin position="21"/>
        <end position="41"/>
    </location>
</feature>
<feature type="transmembrane region" description="Helical" evidence="8">
    <location>
        <begin position="308"/>
        <end position="328"/>
    </location>
</feature>
<evidence type="ECO:0000256" key="1">
    <source>
        <dbReference type="ARBA" id="ARBA00000085"/>
    </source>
</evidence>
<sequence length="595" mass="64949">MKLFSHIRHWRTDQALMHASGICVFSVAVLFGGWATVATMLHSQWQETLESEMRQNTNTALALKEHTLRIFDTVDHAMRRLQERVSDGTFSSEEIVRIANETGMTPHILTQLSFVNETGDFQSSNLDPDGSRSNHVSLLDREHIRVHLLDSSDEAPRSAGNLQDGLFISRPVQGKVSGIKTIQLSRKIIARDGRTLGVVVASLNQRHFADVYQGVRLGERGGVVLAGLDGAIRVRVIGGLSTETQRPLPEALMQKLYKEVTGATLTTSSDGVPRVTGYSRIGDYSLFVLIGTAQEEVFAAWRATRNTVLLLTGLLSFVVIVFVAIVVIRTRRMATSHAALARSAAEAQRANEAKSEYLAAMSHELRTPLTSIRGFAELMELRSSDARVREQSSLIRQGAEHLNALLNEVLDFAKIEAGAMPTHPEAVELLTLLRDLTDLFRASAMTKGLTLQLLIPAATTTIPLVTDPLKLKQILSNLLSNAIKFTSQGNVSLEVVPSPNTRQVLIHVTDTGPGIPEELQQRIFERFRQGHSRIGHQYGGTGLGLSLSRSLAGLLGGTLVVSPSLAGARFTLSLPSSQLSASPTRKERSDMIGNS</sequence>
<dbReference type="InterPro" id="IPR003661">
    <property type="entry name" value="HisK_dim/P_dom"/>
</dbReference>
<dbReference type="AlphaFoldDB" id="A0A1V0BGB1"/>
<keyword evidence="5 10" id="KW-0418">Kinase</keyword>
<keyword evidence="8" id="KW-1133">Transmembrane helix</keyword>
<dbReference type="InterPro" id="IPR036097">
    <property type="entry name" value="HisK_dim/P_sf"/>
</dbReference>
<keyword evidence="3" id="KW-0597">Phosphoprotein</keyword>
<dbReference type="SMART" id="SM00387">
    <property type="entry name" value="HATPase_c"/>
    <property type="match status" value="1"/>
</dbReference>
<dbReference type="Gene3D" id="3.30.565.10">
    <property type="entry name" value="Histidine kinase-like ATPase, C-terminal domain"/>
    <property type="match status" value="1"/>
</dbReference>
<dbReference type="CDD" id="cd16922">
    <property type="entry name" value="HATPase_EvgS-ArcB-TorS-like"/>
    <property type="match status" value="1"/>
</dbReference>
<name>A0A1V0BGB1_9BURK</name>
<evidence type="ECO:0000256" key="6">
    <source>
        <dbReference type="ARBA" id="ARBA00023012"/>
    </source>
</evidence>
<organism evidence="10 11">
    <name type="scientific">Comamonas kerstersii</name>
    <dbReference type="NCBI Taxonomy" id="225992"/>
    <lineage>
        <taxon>Bacteria</taxon>
        <taxon>Pseudomonadati</taxon>
        <taxon>Pseudomonadota</taxon>
        <taxon>Betaproteobacteria</taxon>
        <taxon>Burkholderiales</taxon>
        <taxon>Comamonadaceae</taxon>
        <taxon>Comamonas</taxon>
    </lineage>
</organism>
<reference evidence="10 11" key="1">
    <citation type="submission" date="2017-03" db="EMBL/GenBank/DDBJ databases">
        <title>Rapid Whole Genome Sequencing of Comamonas kerstersii Causing Continuous ambulatory Peritoneal Dialysis-Associated Peritonitis.</title>
        <authorList>
            <person name="Zheng B."/>
        </authorList>
    </citation>
    <scope>NUCLEOTIDE SEQUENCE [LARGE SCALE GENOMIC DNA]</scope>
    <source>
        <strain evidence="10 11">8943</strain>
    </source>
</reference>
<protein>
    <recommendedName>
        <fullName evidence="2">histidine kinase</fullName>
        <ecNumber evidence="2">2.7.13.3</ecNumber>
    </recommendedName>
</protein>
<dbReference type="Pfam" id="PF02518">
    <property type="entry name" value="HATPase_c"/>
    <property type="match status" value="1"/>
</dbReference>
<feature type="region of interest" description="Disordered" evidence="7">
    <location>
        <begin position="576"/>
        <end position="595"/>
    </location>
</feature>
<evidence type="ECO:0000256" key="7">
    <source>
        <dbReference type="SAM" id="MobiDB-lite"/>
    </source>
</evidence>
<dbReference type="SUPFAM" id="SSF55874">
    <property type="entry name" value="ATPase domain of HSP90 chaperone/DNA topoisomerase II/histidine kinase"/>
    <property type="match status" value="1"/>
</dbReference>
<dbReference type="GO" id="GO:0000155">
    <property type="term" value="F:phosphorelay sensor kinase activity"/>
    <property type="evidence" value="ECO:0007669"/>
    <property type="project" value="InterPro"/>
</dbReference>
<evidence type="ECO:0000256" key="8">
    <source>
        <dbReference type="SAM" id="Phobius"/>
    </source>
</evidence>
<gene>
    <name evidence="10" type="ORF">B5M06_12765</name>
</gene>
<dbReference type="SMART" id="SM00388">
    <property type="entry name" value="HisKA"/>
    <property type="match status" value="1"/>
</dbReference>
<evidence type="ECO:0000313" key="11">
    <source>
        <dbReference type="Proteomes" id="UP000242792"/>
    </source>
</evidence>
<dbReference type="KEGG" id="cke:B5M06_12765"/>
<keyword evidence="8" id="KW-0472">Membrane</keyword>
<keyword evidence="6" id="KW-0902">Two-component regulatory system</keyword>
<comment type="catalytic activity">
    <reaction evidence="1">
        <text>ATP + protein L-histidine = ADP + protein N-phospho-L-histidine.</text>
        <dbReference type="EC" id="2.7.13.3"/>
    </reaction>
</comment>
<accession>A0A1V0BGB1</accession>
<dbReference type="EMBL" id="CP020121">
    <property type="protein sequence ID" value="AQZ98987.1"/>
    <property type="molecule type" value="Genomic_DNA"/>
</dbReference>
<dbReference type="RefSeq" id="WP_080025236.1">
    <property type="nucleotide sequence ID" value="NZ_CP020121.1"/>
</dbReference>
<dbReference type="Pfam" id="PF00512">
    <property type="entry name" value="HisKA"/>
    <property type="match status" value="1"/>
</dbReference>
<dbReference type="CDD" id="cd12914">
    <property type="entry name" value="PDC1_DGC_like"/>
    <property type="match status" value="1"/>
</dbReference>
<dbReference type="CDD" id="cd00082">
    <property type="entry name" value="HisKA"/>
    <property type="match status" value="1"/>
</dbReference>
<keyword evidence="4" id="KW-0808">Transferase</keyword>
<proteinExistence type="predicted"/>
<dbReference type="InterPro" id="IPR036890">
    <property type="entry name" value="HATPase_C_sf"/>
</dbReference>
<evidence type="ECO:0000256" key="5">
    <source>
        <dbReference type="ARBA" id="ARBA00022777"/>
    </source>
</evidence>
<dbReference type="OrthoDB" id="567977at2"/>